<organism evidence="2 3">
    <name type="scientific">Variovorax humicola</name>
    <dbReference type="NCBI Taxonomy" id="1769758"/>
    <lineage>
        <taxon>Bacteria</taxon>
        <taxon>Pseudomonadati</taxon>
        <taxon>Pseudomonadota</taxon>
        <taxon>Betaproteobacteria</taxon>
        <taxon>Burkholderiales</taxon>
        <taxon>Comamonadaceae</taxon>
        <taxon>Variovorax</taxon>
    </lineage>
</organism>
<evidence type="ECO:0008006" key="4">
    <source>
        <dbReference type="Google" id="ProtNLM"/>
    </source>
</evidence>
<dbReference type="RefSeq" id="WP_340362854.1">
    <property type="nucleotide sequence ID" value="NZ_JBBKZV010000003.1"/>
</dbReference>
<evidence type="ECO:0000313" key="3">
    <source>
        <dbReference type="Proteomes" id="UP001363010"/>
    </source>
</evidence>
<name>A0ABU8VVF1_9BURK</name>
<keyword evidence="1" id="KW-1133">Transmembrane helix</keyword>
<accession>A0ABU8VVF1</accession>
<protein>
    <recommendedName>
        <fullName evidence="4">DUF4178 domain-containing protein</fullName>
    </recommendedName>
</protein>
<gene>
    <name evidence="2" type="ORF">WKW80_07085</name>
</gene>
<feature type="transmembrane region" description="Helical" evidence="1">
    <location>
        <begin position="18"/>
        <end position="39"/>
    </location>
</feature>
<comment type="caution">
    <text evidence="2">The sequence shown here is derived from an EMBL/GenBank/DDBJ whole genome shotgun (WGS) entry which is preliminary data.</text>
</comment>
<feature type="transmembrane region" description="Helical" evidence="1">
    <location>
        <begin position="59"/>
        <end position="78"/>
    </location>
</feature>
<sequence>MTAIPFELFGGHYYLRQGLWMLCVPVLAWMLFLSPWVILKQGEGRKERAIGRARKIGRWLLLAAVLYIAQGMVDRAFATECVVRGRSPDGLYELEVCLMGGRVQDSDIEGLVRLRSTKDGTILAEAEFHDPSFNNILWDWNGKLVIVGASSGAAFIHLPPTWLDRLRAKLP</sequence>
<keyword evidence="1" id="KW-0472">Membrane</keyword>
<evidence type="ECO:0000256" key="1">
    <source>
        <dbReference type="SAM" id="Phobius"/>
    </source>
</evidence>
<proteinExistence type="predicted"/>
<keyword evidence="3" id="KW-1185">Reference proteome</keyword>
<dbReference type="EMBL" id="JBBKZV010000003">
    <property type="protein sequence ID" value="MEJ8821800.1"/>
    <property type="molecule type" value="Genomic_DNA"/>
</dbReference>
<keyword evidence="1" id="KW-0812">Transmembrane</keyword>
<dbReference type="Proteomes" id="UP001363010">
    <property type="component" value="Unassembled WGS sequence"/>
</dbReference>
<reference evidence="2 3" key="1">
    <citation type="submission" date="2024-03" db="EMBL/GenBank/DDBJ databases">
        <title>Novel species of the genus Variovorax.</title>
        <authorList>
            <person name="Liu Q."/>
            <person name="Xin Y.-H."/>
        </authorList>
    </citation>
    <scope>NUCLEOTIDE SEQUENCE [LARGE SCALE GENOMIC DNA]</scope>
    <source>
        <strain evidence="2 3">KACC 18501</strain>
    </source>
</reference>
<evidence type="ECO:0000313" key="2">
    <source>
        <dbReference type="EMBL" id="MEJ8821800.1"/>
    </source>
</evidence>